<dbReference type="GO" id="GO:0005858">
    <property type="term" value="C:axonemal dynein complex"/>
    <property type="evidence" value="ECO:0007669"/>
    <property type="project" value="TreeGrafter"/>
</dbReference>
<gene>
    <name evidence="3" type="ORF">OS493_003217</name>
</gene>
<evidence type="ECO:0000313" key="3">
    <source>
        <dbReference type="EMBL" id="KAJ7340469.1"/>
    </source>
</evidence>
<accession>A0A9W9YGP4</accession>
<dbReference type="PANTHER" id="PTHR46532">
    <property type="entry name" value="MALE FERTILITY FACTOR KL5"/>
    <property type="match status" value="1"/>
</dbReference>
<organism evidence="3 4">
    <name type="scientific">Desmophyllum pertusum</name>
    <dbReference type="NCBI Taxonomy" id="174260"/>
    <lineage>
        <taxon>Eukaryota</taxon>
        <taxon>Metazoa</taxon>
        <taxon>Cnidaria</taxon>
        <taxon>Anthozoa</taxon>
        <taxon>Hexacorallia</taxon>
        <taxon>Scleractinia</taxon>
        <taxon>Caryophylliina</taxon>
        <taxon>Caryophylliidae</taxon>
        <taxon>Desmophyllum</taxon>
    </lineage>
</organism>
<dbReference type="GO" id="GO:0007018">
    <property type="term" value="P:microtubule-based movement"/>
    <property type="evidence" value="ECO:0007669"/>
    <property type="project" value="InterPro"/>
</dbReference>
<evidence type="ECO:0000256" key="1">
    <source>
        <dbReference type="SAM" id="MobiDB-lite"/>
    </source>
</evidence>
<dbReference type="EMBL" id="MU827778">
    <property type="protein sequence ID" value="KAJ7340469.1"/>
    <property type="molecule type" value="Genomic_DNA"/>
</dbReference>
<proteinExistence type="predicted"/>
<dbReference type="Pfam" id="PF08385">
    <property type="entry name" value="DHC_N1"/>
    <property type="match status" value="1"/>
</dbReference>
<dbReference type="InterPro" id="IPR013594">
    <property type="entry name" value="Dynein_heavy_tail"/>
</dbReference>
<dbReference type="Proteomes" id="UP001163046">
    <property type="component" value="Unassembled WGS sequence"/>
</dbReference>
<feature type="region of interest" description="Disordered" evidence="1">
    <location>
        <begin position="300"/>
        <end position="322"/>
    </location>
</feature>
<name>A0A9W9YGP4_9CNID</name>
<dbReference type="PANTHER" id="PTHR46532:SF11">
    <property type="entry name" value="DYNEIN AXONEMAL HEAVY CHAIN 12"/>
    <property type="match status" value="1"/>
</dbReference>
<dbReference type="GO" id="GO:0045505">
    <property type="term" value="F:dynein intermediate chain binding"/>
    <property type="evidence" value="ECO:0007669"/>
    <property type="project" value="InterPro"/>
</dbReference>
<dbReference type="AlphaFoldDB" id="A0A9W9YGP4"/>
<sequence>MYEEELDEAKMIFDGQMLVTDDDGTPPINKNMPHVAGALKWSQELRDRITKPMHALKLSVNHGTLETAEAMMIFNKFDEMTKLLNTYEEKVYVDWTHDVGSISQGNLDKPLIIRDANTKLIKVNFDPQLIAVLREVKYLENSQNETLENIPESATNIYSRNETFHKFLSNLDLTVAWYNKVRDTLLEVEFPLVDGQLQEIDGQLQQAETNLNWNNTREMECFCSKFYTIIFLHLRLITKAVALYLLLISATNDQVHGAYIEKTRDMGHHDLEKRVQRLHLCVKTWMASCNSASMNKANEYRQPSFDSGRKSKAHAAEGGPGESSNFGTVFKLQIDTYEKLYSEVDEVDGTKIFDTWFRVDAKPFKQALLNIIKRWSYMFKQHLIDHVTNSPLYNRFKCLVEEKELKCVNISPVLLLQLNDLAEFIKVADVGLTQPVEDGDYNGLVAVMGHLMAVKDRQTVTDEMFEPLKQTIELLKTYGQELPEEVHTQLQVKG</sequence>
<evidence type="ECO:0000259" key="2">
    <source>
        <dbReference type="Pfam" id="PF08385"/>
    </source>
</evidence>
<evidence type="ECO:0000313" key="4">
    <source>
        <dbReference type="Proteomes" id="UP001163046"/>
    </source>
</evidence>
<reference evidence="3" key="1">
    <citation type="submission" date="2023-01" db="EMBL/GenBank/DDBJ databases">
        <title>Genome assembly of the deep-sea coral Lophelia pertusa.</title>
        <authorList>
            <person name="Herrera S."/>
            <person name="Cordes E."/>
        </authorList>
    </citation>
    <scope>NUCLEOTIDE SEQUENCE</scope>
    <source>
        <strain evidence="3">USNM1676648</strain>
        <tissue evidence="3">Polyp</tissue>
    </source>
</reference>
<protein>
    <recommendedName>
        <fullName evidence="2">Dynein heavy chain tail domain-containing protein</fullName>
    </recommendedName>
</protein>
<feature type="domain" description="Dynein heavy chain tail" evidence="2">
    <location>
        <begin position="1"/>
        <end position="216"/>
    </location>
</feature>
<dbReference type="GO" id="GO:0051959">
    <property type="term" value="F:dynein light intermediate chain binding"/>
    <property type="evidence" value="ECO:0007669"/>
    <property type="project" value="InterPro"/>
</dbReference>
<dbReference type="InterPro" id="IPR026983">
    <property type="entry name" value="DHC"/>
</dbReference>
<comment type="caution">
    <text evidence="3">The sequence shown here is derived from an EMBL/GenBank/DDBJ whole genome shotgun (WGS) entry which is preliminary data.</text>
</comment>
<dbReference type="OrthoDB" id="10251809at2759"/>
<keyword evidence="4" id="KW-1185">Reference proteome</keyword>